<keyword evidence="2 6" id="KW-0732">Signal</keyword>
<feature type="transmembrane region" description="Helical" evidence="5">
    <location>
        <begin position="935"/>
        <end position="958"/>
    </location>
</feature>
<dbReference type="InterPro" id="IPR013783">
    <property type="entry name" value="Ig-like_fold"/>
</dbReference>
<dbReference type="InterPro" id="IPR002909">
    <property type="entry name" value="IPT_dom"/>
</dbReference>
<keyword evidence="3 5" id="KW-0472">Membrane</keyword>
<feature type="domain" description="TgrO1-like immunoglobulin-like" evidence="8">
    <location>
        <begin position="501"/>
        <end position="587"/>
    </location>
</feature>
<evidence type="ECO:0000256" key="5">
    <source>
        <dbReference type="SAM" id="Phobius"/>
    </source>
</evidence>
<dbReference type="Pfam" id="PF24612">
    <property type="entry name" value="Ig_TgrO1"/>
    <property type="match status" value="2"/>
</dbReference>
<organism evidence="9 10">
    <name type="scientific">Dictyostelium firmibasis</name>
    <dbReference type="NCBI Taxonomy" id="79012"/>
    <lineage>
        <taxon>Eukaryota</taxon>
        <taxon>Amoebozoa</taxon>
        <taxon>Evosea</taxon>
        <taxon>Eumycetozoa</taxon>
        <taxon>Dictyostelia</taxon>
        <taxon>Dictyosteliales</taxon>
        <taxon>Dictyosteliaceae</taxon>
        <taxon>Dictyostelium</taxon>
    </lineage>
</organism>
<comment type="subcellular location">
    <subcellularLocation>
        <location evidence="1">Membrane</location>
    </subcellularLocation>
</comment>
<dbReference type="CDD" id="cd00603">
    <property type="entry name" value="IPT_PCSR"/>
    <property type="match status" value="1"/>
</dbReference>
<keyword evidence="5" id="KW-1133">Transmembrane helix</keyword>
<gene>
    <name evidence="9" type="ORF">RB653_003783</name>
</gene>
<accession>A0AAN7Z2T3</accession>
<name>A0AAN7Z2T3_9MYCE</name>
<dbReference type="PANTHER" id="PTHR31341">
    <property type="entry name" value="IPT/TIG DOMAIN-CONTAINING PROTEIN-RELATED-RELATED"/>
    <property type="match status" value="1"/>
</dbReference>
<evidence type="ECO:0000256" key="1">
    <source>
        <dbReference type="ARBA" id="ARBA00004370"/>
    </source>
</evidence>
<evidence type="ECO:0008006" key="11">
    <source>
        <dbReference type="Google" id="ProtNLM"/>
    </source>
</evidence>
<dbReference type="Gene3D" id="2.60.40.10">
    <property type="entry name" value="Immunoglobulins"/>
    <property type="match status" value="1"/>
</dbReference>
<keyword evidence="10" id="KW-1185">Reference proteome</keyword>
<reference evidence="9 10" key="1">
    <citation type="submission" date="2023-11" db="EMBL/GenBank/DDBJ databases">
        <title>Dfirmibasis_genome.</title>
        <authorList>
            <person name="Edelbroek B."/>
            <person name="Kjellin J."/>
            <person name="Jerlstrom-Hultqvist J."/>
            <person name="Soderbom F."/>
        </authorList>
    </citation>
    <scope>NUCLEOTIDE SEQUENCE [LARGE SCALE GENOMIC DNA]</scope>
    <source>
        <strain evidence="9 10">TNS-C-14</strain>
    </source>
</reference>
<dbReference type="AlphaFoldDB" id="A0AAN7Z2T3"/>
<dbReference type="PANTHER" id="PTHR31341:SF4">
    <property type="entry name" value="IPT_TIG DOMAIN-CONTAINING PROTEIN-RELATED"/>
    <property type="match status" value="1"/>
</dbReference>
<feature type="chain" id="PRO_5043015036" description="IPT/TIG domain-containing protein" evidence="6">
    <location>
        <begin position="21"/>
        <end position="974"/>
    </location>
</feature>
<feature type="domain" description="TgrO1-like immunoglobulin-like" evidence="8">
    <location>
        <begin position="130"/>
        <end position="204"/>
    </location>
</feature>
<feature type="signal peptide" evidence="6">
    <location>
        <begin position="1"/>
        <end position="20"/>
    </location>
</feature>
<dbReference type="SUPFAM" id="SSF81296">
    <property type="entry name" value="E set domains"/>
    <property type="match status" value="2"/>
</dbReference>
<evidence type="ECO:0000256" key="2">
    <source>
        <dbReference type="ARBA" id="ARBA00022729"/>
    </source>
</evidence>
<proteinExistence type="predicted"/>
<dbReference type="EMBL" id="JAVFKY010000001">
    <property type="protein sequence ID" value="KAK5582200.1"/>
    <property type="molecule type" value="Genomic_DNA"/>
</dbReference>
<dbReference type="Proteomes" id="UP001344447">
    <property type="component" value="Unassembled WGS sequence"/>
</dbReference>
<evidence type="ECO:0000313" key="10">
    <source>
        <dbReference type="Proteomes" id="UP001344447"/>
    </source>
</evidence>
<evidence type="ECO:0000256" key="4">
    <source>
        <dbReference type="ARBA" id="ARBA00023180"/>
    </source>
</evidence>
<sequence length="974" mass="108665">MVKLFFSLLITLIFIDIIYSQYVSPIRINYYFNDNITIVTNSSRYYFTKWSLLRHVAKRDDVRLVLDWTCNLNVNNKEERICTTSMAGKMAQLYGEDWYCDAKSGTSNQTYSNHLPDSLYPFPIIYNYTKPSTRGSTITVSGEYLRFGTGNPFNIDHVTVVMTDRDKFYTDNFDCQNIRFDFPSGCGTVVFNLNEHVSTFNTNIQYMNPSINNSTITFNFDSNNVEQTSKIQLIGNNFCNNVSLVNVSIGNELINTYDMISVDHDEIQFNYNSSKQLYTEKVPIVISAGGTPTLGNFFISFGPIINSINSVPSSTGGIVTINGQRLKLPPQPSSFTNISNINEDNYNKNLYKILIGNKECNYIQSTINQLTCSLPSGTGNNLSISLIINDIGVNSNQSTIITFSYGIPIIESYKINGNIVTLYGSSFGETNKTLIILNDKIHSTTTPSLKDHDDLVQVFNNESMLTFKLPGNLVNANVSIKTPNSKTSNTIQLETQLFVQSISSPKTVGSINPLQLYFINSTNENSIPQIKIFNNNSIVITIESNTTSKPNSTSYDGSLPYQFLFPKGCGKKIIQVEIGNQIVNSSFSYSPPTTMYCNRSNSDSMLMNCFGENFGTTSHGNSDNDKDDDSTTVITFSNQTISTISLNDTMFSFKLKESFYKSGLHIRVCGIDSLIDYEIKLDSFLKSISMFDKFNTSGGYILINGDYLSLDNIKPSFKCSGDNLSYSSNYCKLINGTEIKCLVSSSGSGSSINKTCSLYLNDIEQIDKKVQIFYHSPFVLNFTTTTTTIKINTTPTTNTTNTASPLNGTKTTTTNKNNIMSSTTFKRIPIYKSKGGQVLIFGGNFYDPIESVTIGGIKCINPIFIDYERLSCNLLPSSLKSKDESSSDQLLYVNVTVGGQSGGEYIFKYDNDEMNVNENENNDDGDDNDHKRLRWLVPVIIIPIVFVIGGLSVLAFIFKKKLPCFSQNNDLKNK</sequence>
<protein>
    <recommendedName>
        <fullName evidence="11">IPT/TIG domain-containing protein</fullName>
    </recommendedName>
</protein>
<feature type="domain" description="IPT/TIG" evidence="7">
    <location>
        <begin position="303"/>
        <end position="405"/>
    </location>
</feature>
<evidence type="ECO:0000256" key="6">
    <source>
        <dbReference type="SAM" id="SignalP"/>
    </source>
</evidence>
<keyword evidence="5" id="KW-0812">Transmembrane</keyword>
<dbReference type="InterPro" id="IPR052014">
    <property type="entry name" value="Dictyostelium_Tiger"/>
</dbReference>
<evidence type="ECO:0000256" key="3">
    <source>
        <dbReference type="ARBA" id="ARBA00023136"/>
    </source>
</evidence>
<evidence type="ECO:0000259" key="8">
    <source>
        <dbReference type="Pfam" id="PF24612"/>
    </source>
</evidence>
<dbReference type="Pfam" id="PF01833">
    <property type="entry name" value="TIG"/>
    <property type="match status" value="1"/>
</dbReference>
<comment type="caution">
    <text evidence="9">The sequence shown here is derived from an EMBL/GenBank/DDBJ whole genome shotgun (WGS) entry which is preliminary data.</text>
</comment>
<evidence type="ECO:0000259" key="7">
    <source>
        <dbReference type="Pfam" id="PF01833"/>
    </source>
</evidence>
<keyword evidence="4" id="KW-0325">Glycoprotein</keyword>
<dbReference type="GO" id="GO:0016020">
    <property type="term" value="C:membrane"/>
    <property type="evidence" value="ECO:0007669"/>
    <property type="project" value="UniProtKB-SubCell"/>
</dbReference>
<dbReference type="InterPro" id="IPR014756">
    <property type="entry name" value="Ig_E-set"/>
</dbReference>
<evidence type="ECO:0000313" key="9">
    <source>
        <dbReference type="EMBL" id="KAK5582200.1"/>
    </source>
</evidence>
<dbReference type="InterPro" id="IPR057594">
    <property type="entry name" value="TgrO1-like_Ig"/>
</dbReference>